<dbReference type="RefSeq" id="WP_076119217.1">
    <property type="nucleotide sequence ID" value="NZ_MPTC01000008.1"/>
</dbReference>
<dbReference type="Proteomes" id="UP000187439">
    <property type="component" value="Unassembled WGS sequence"/>
</dbReference>
<feature type="chain" id="PRO_5039673492" evidence="1">
    <location>
        <begin position="23"/>
        <end position="278"/>
    </location>
</feature>
<comment type="caution">
    <text evidence="2">The sequence shown here is derived from an EMBL/GenBank/DDBJ whole genome shotgun (WGS) entry which is preliminary data.</text>
</comment>
<evidence type="ECO:0000313" key="3">
    <source>
        <dbReference type="Proteomes" id="UP000187439"/>
    </source>
</evidence>
<accession>A0A1R0Y1C2</accession>
<evidence type="ECO:0000313" key="2">
    <source>
        <dbReference type="EMBL" id="OMD41077.1"/>
    </source>
</evidence>
<dbReference type="AlphaFoldDB" id="A0A1R0Y1C2"/>
<organism evidence="2 3">
    <name type="scientific">Paenibacillus odorifer</name>
    <dbReference type="NCBI Taxonomy" id="189426"/>
    <lineage>
        <taxon>Bacteria</taxon>
        <taxon>Bacillati</taxon>
        <taxon>Bacillota</taxon>
        <taxon>Bacilli</taxon>
        <taxon>Bacillales</taxon>
        <taxon>Paenibacillaceae</taxon>
        <taxon>Paenibacillus</taxon>
    </lineage>
</organism>
<dbReference type="OrthoDB" id="2607853at2"/>
<proteinExistence type="predicted"/>
<dbReference type="PROSITE" id="PS51257">
    <property type="entry name" value="PROKAR_LIPOPROTEIN"/>
    <property type="match status" value="1"/>
</dbReference>
<evidence type="ECO:0000256" key="1">
    <source>
        <dbReference type="SAM" id="SignalP"/>
    </source>
</evidence>
<protein>
    <submittedName>
        <fullName evidence="2">Uncharacterized protein</fullName>
    </submittedName>
</protein>
<gene>
    <name evidence="2" type="ORF">BSK52_11620</name>
</gene>
<dbReference type="EMBL" id="MPTC01000008">
    <property type="protein sequence ID" value="OMD41077.1"/>
    <property type="molecule type" value="Genomic_DNA"/>
</dbReference>
<feature type="signal peptide" evidence="1">
    <location>
        <begin position="1"/>
        <end position="22"/>
    </location>
</feature>
<sequence length="278" mass="31878">MNKICTRKVLTLMLLVSMFSFMGCGSESKDEKAAKKILSSLHEKYGEEFVLDGIGGGWGTMNNNTLKAMVYPKKDETLRFPVEITKDLKKVYDKYLNQVVARNEEPHIQEMAASIWPDSKVIVANETGLVYPEHSDTKISYEQFLKLYPTNTQVVTVYLNCDNYMDNKGNADRDKEIEAQLAFVKRLEENKYVSSLITIAYLTPDAHSRLDDIKKTESDVDLYYSDETKETGIVNIVTMVGYSLGADGEIEESREEIEEYYEIWKEKRMESFEQRGGL</sequence>
<reference evidence="2 3" key="1">
    <citation type="submission" date="2016-10" db="EMBL/GenBank/DDBJ databases">
        <title>Paenibacillus species isolates.</title>
        <authorList>
            <person name="Beno S.M."/>
        </authorList>
    </citation>
    <scope>NUCLEOTIDE SEQUENCE [LARGE SCALE GENOMIC DNA]</scope>
    <source>
        <strain evidence="2 3">FSL H7-0710</strain>
    </source>
</reference>
<keyword evidence="1" id="KW-0732">Signal</keyword>
<name>A0A1R0Y1C2_9BACL</name>